<protein>
    <recommendedName>
        <fullName evidence="3">Methyltransferase type 11 domain-containing protein</fullName>
    </recommendedName>
</protein>
<proteinExistence type="predicted"/>
<sequence length="164" mass="19133">MINSSRLIEKFLQNYRFGVVKPYLIGDVLDFGGNKGELKKFVKGKYLVINYNHSMMDNTRFDTIVALAVIEHIEVDAVYKIFQKFKVILNKRGRIFMTTPTKMAKPVLEFMAFVGIVDKDNIAEHKHYWSKKEIYDLAEKAGFVVKKYKKFQIGFNQLATLEHK</sequence>
<accession>A0A2M7DBL7</accession>
<evidence type="ECO:0000313" key="2">
    <source>
        <dbReference type="Proteomes" id="UP000229625"/>
    </source>
</evidence>
<comment type="caution">
    <text evidence="1">The sequence shown here is derived from an EMBL/GenBank/DDBJ whole genome shotgun (WGS) entry which is preliminary data.</text>
</comment>
<dbReference type="SUPFAM" id="SSF53335">
    <property type="entry name" value="S-adenosyl-L-methionine-dependent methyltransferases"/>
    <property type="match status" value="1"/>
</dbReference>
<dbReference type="InterPro" id="IPR029063">
    <property type="entry name" value="SAM-dependent_MTases_sf"/>
</dbReference>
<dbReference type="EMBL" id="PETY01000003">
    <property type="protein sequence ID" value="PIV45834.1"/>
    <property type="molecule type" value="Genomic_DNA"/>
</dbReference>
<dbReference type="AlphaFoldDB" id="A0A2M7DBL7"/>
<evidence type="ECO:0000313" key="1">
    <source>
        <dbReference type="EMBL" id="PIV45834.1"/>
    </source>
</evidence>
<gene>
    <name evidence="1" type="ORF">COS24_00080</name>
</gene>
<evidence type="ECO:0008006" key="3">
    <source>
        <dbReference type="Google" id="ProtNLM"/>
    </source>
</evidence>
<dbReference type="Gene3D" id="3.40.50.150">
    <property type="entry name" value="Vaccinia Virus protein VP39"/>
    <property type="match status" value="1"/>
</dbReference>
<dbReference type="Proteomes" id="UP000229625">
    <property type="component" value="Unassembled WGS sequence"/>
</dbReference>
<name>A0A2M7DBL7_9BACT</name>
<dbReference type="Pfam" id="PF13489">
    <property type="entry name" value="Methyltransf_23"/>
    <property type="match status" value="1"/>
</dbReference>
<organism evidence="1 2">
    <name type="scientific">Candidatus Nealsonbacteria bacterium CG02_land_8_20_14_3_00_34_20</name>
    <dbReference type="NCBI Taxonomy" id="1974698"/>
    <lineage>
        <taxon>Bacteria</taxon>
        <taxon>Candidatus Nealsoniibacteriota</taxon>
    </lineage>
</organism>
<reference evidence="2" key="1">
    <citation type="submission" date="2017-09" db="EMBL/GenBank/DDBJ databases">
        <title>Depth-based differentiation of microbial function through sediment-hosted aquifers and enrichment of novel symbionts in the deep terrestrial subsurface.</title>
        <authorList>
            <person name="Probst A.J."/>
            <person name="Ladd B."/>
            <person name="Jarett J.K."/>
            <person name="Geller-Mcgrath D.E."/>
            <person name="Sieber C.M.K."/>
            <person name="Emerson J.B."/>
            <person name="Anantharaman K."/>
            <person name="Thomas B.C."/>
            <person name="Malmstrom R."/>
            <person name="Stieglmeier M."/>
            <person name="Klingl A."/>
            <person name="Woyke T."/>
            <person name="Ryan C.M."/>
            <person name="Banfield J.F."/>
        </authorList>
    </citation>
    <scope>NUCLEOTIDE SEQUENCE [LARGE SCALE GENOMIC DNA]</scope>
</reference>